<keyword evidence="1" id="KW-0812">Transmembrane</keyword>
<gene>
    <name evidence="2" type="ORF">TPSB3V08_LOCUS5761</name>
</gene>
<sequence length="144" mass="15554">MVPTSDKYTPFTEKTTPVHPTEIRTSISPSSAVELHTTSALANYATEAVLDGYAGILLVYVDGAYLNASNGRGINNWFQSGATSLLIFIIFGSLLYIIPHLMSAQGERTGEHEMDMVGPVNGSVDDVMALGWSGARFTRRPIDT</sequence>
<proteinExistence type="predicted"/>
<organism evidence="2">
    <name type="scientific">Timema poppense</name>
    <name type="common">Walking stick</name>
    <dbReference type="NCBI Taxonomy" id="170557"/>
    <lineage>
        <taxon>Eukaryota</taxon>
        <taxon>Metazoa</taxon>
        <taxon>Ecdysozoa</taxon>
        <taxon>Arthropoda</taxon>
        <taxon>Hexapoda</taxon>
        <taxon>Insecta</taxon>
        <taxon>Pterygota</taxon>
        <taxon>Neoptera</taxon>
        <taxon>Polyneoptera</taxon>
        <taxon>Phasmatodea</taxon>
        <taxon>Timematodea</taxon>
        <taxon>Timematoidea</taxon>
        <taxon>Timematidae</taxon>
        <taxon>Timema</taxon>
    </lineage>
</organism>
<feature type="transmembrane region" description="Helical" evidence="1">
    <location>
        <begin position="77"/>
        <end position="98"/>
    </location>
</feature>
<reference evidence="2" key="1">
    <citation type="submission" date="2020-11" db="EMBL/GenBank/DDBJ databases">
        <authorList>
            <person name="Tran Van P."/>
        </authorList>
    </citation>
    <scope>NUCLEOTIDE SEQUENCE</scope>
</reference>
<keyword evidence="1" id="KW-1133">Transmembrane helix</keyword>
<evidence type="ECO:0000256" key="1">
    <source>
        <dbReference type="SAM" id="Phobius"/>
    </source>
</evidence>
<evidence type="ECO:0000313" key="2">
    <source>
        <dbReference type="EMBL" id="CAD7407193.1"/>
    </source>
</evidence>
<dbReference type="EMBL" id="OD003164">
    <property type="protein sequence ID" value="CAD7407193.1"/>
    <property type="molecule type" value="Genomic_DNA"/>
</dbReference>
<name>A0A7R9H2W3_TIMPO</name>
<dbReference type="AlphaFoldDB" id="A0A7R9H2W3"/>
<accession>A0A7R9H2W3</accession>
<keyword evidence="1" id="KW-0472">Membrane</keyword>
<protein>
    <submittedName>
        <fullName evidence="2">Uncharacterized protein</fullName>
    </submittedName>
</protein>